<keyword evidence="5" id="KW-0535">Nitrogen fixation</keyword>
<dbReference type="Pfam" id="PF03206">
    <property type="entry name" value="NifW"/>
    <property type="match status" value="1"/>
</dbReference>
<comment type="function">
    <text evidence="1">May protect the nitrogenase Fe-Mo protein from oxidative damage.</text>
</comment>
<gene>
    <name evidence="6" type="ORF">ACFFUV_08045</name>
</gene>
<organism evidence="6 7">
    <name type="scientific">Vibrio olivae</name>
    <dbReference type="NCBI Taxonomy" id="1243002"/>
    <lineage>
        <taxon>Bacteria</taxon>
        <taxon>Pseudomonadati</taxon>
        <taxon>Pseudomonadota</taxon>
        <taxon>Gammaproteobacteria</taxon>
        <taxon>Vibrionales</taxon>
        <taxon>Vibrionaceae</taxon>
        <taxon>Vibrio</taxon>
    </lineage>
</organism>
<comment type="caution">
    <text evidence="6">The sequence shown here is derived from an EMBL/GenBank/DDBJ whole genome shotgun (WGS) entry which is preliminary data.</text>
</comment>
<name>A0ABV5HL32_9VIBR</name>
<sequence>MDDIVDLETIDDLLSIEDFFDYFGVGYDPKIMNKQRVPLLRLFQAMLPDDGHALTYRQYQQALIKAYCGAIKGDSAPALAMRCGGCHDCEPSEEGACG</sequence>
<dbReference type="EMBL" id="JBHMEP010000001">
    <property type="protein sequence ID" value="MFB9134932.1"/>
    <property type="molecule type" value="Genomic_DNA"/>
</dbReference>
<keyword evidence="7" id="KW-1185">Reference proteome</keyword>
<comment type="similarity">
    <text evidence="2">Belongs to the NifW family.</text>
</comment>
<dbReference type="Proteomes" id="UP001589645">
    <property type="component" value="Unassembled WGS sequence"/>
</dbReference>
<evidence type="ECO:0000256" key="5">
    <source>
        <dbReference type="ARBA" id="ARBA00023231"/>
    </source>
</evidence>
<dbReference type="RefSeq" id="WP_390191070.1">
    <property type="nucleotide sequence ID" value="NZ_JBHMEP010000001.1"/>
</dbReference>
<evidence type="ECO:0000256" key="3">
    <source>
        <dbReference type="ARBA" id="ARBA00011284"/>
    </source>
</evidence>
<dbReference type="InterPro" id="IPR004893">
    <property type="entry name" value="NifW"/>
</dbReference>
<evidence type="ECO:0000313" key="7">
    <source>
        <dbReference type="Proteomes" id="UP001589645"/>
    </source>
</evidence>
<evidence type="ECO:0000256" key="1">
    <source>
        <dbReference type="ARBA" id="ARBA00002247"/>
    </source>
</evidence>
<reference evidence="6 7" key="1">
    <citation type="submission" date="2024-09" db="EMBL/GenBank/DDBJ databases">
        <authorList>
            <person name="Sun Q."/>
            <person name="Mori K."/>
        </authorList>
    </citation>
    <scope>NUCLEOTIDE SEQUENCE [LARGE SCALE GENOMIC DNA]</scope>
    <source>
        <strain evidence="6 7">CECT 8064</strain>
    </source>
</reference>
<comment type="subunit">
    <text evidence="3">Homotrimer; associates with NifD.</text>
</comment>
<evidence type="ECO:0000256" key="4">
    <source>
        <dbReference type="ARBA" id="ARBA00016274"/>
    </source>
</evidence>
<accession>A0ABV5HL32</accession>
<protein>
    <recommendedName>
        <fullName evidence="4">Nitrogenase-stabilizing/protective protein NifW</fullName>
    </recommendedName>
</protein>
<evidence type="ECO:0000256" key="2">
    <source>
        <dbReference type="ARBA" id="ARBA00008351"/>
    </source>
</evidence>
<proteinExistence type="inferred from homology"/>
<evidence type="ECO:0000313" key="6">
    <source>
        <dbReference type="EMBL" id="MFB9134932.1"/>
    </source>
</evidence>